<gene>
    <name evidence="1" type="ORF">HMN09_01154800</name>
</gene>
<organism evidence="1 2">
    <name type="scientific">Mycena chlorophos</name>
    <name type="common">Agaric fungus</name>
    <name type="synonym">Agaricus chlorophos</name>
    <dbReference type="NCBI Taxonomy" id="658473"/>
    <lineage>
        <taxon>Eukaryota</taxon>
        <taxon>Fungi</taxon>
        <taxon>Dikarya</taxon>
        <taxon>Basidiomycota</taxon>
        <taxon>Agaricomycotina</taxon>
        <taxon>Agaricomycetes</taxon>
        <taxon>Agaricomycetidae</taxon>
        <taxon>Agaricales</taxon>
        <taxon>Marasmiineae</taxon>
        <taxon>Mycenaceae</taxon>
        <taxon>Mycena</taxon>
    </lineage>
</organism>
<dbReference type="OrthoDB" id="2269034at2759"/>
<dbReference type="SUPFAM" id="SSF52047">
    <property type="entry name" value="RNI-like"/>
    <property type="match status" value="1"/>
</dbReference>
<dbReference type="AlphaFoldDB" id="A0A8H6S8B9"/>
<dbReference type="EMBL" id="JACAZE010000019">
    <property type="protein sequence ID" value="KAF7294262.1"/>
    <property type="molecule type" value="Genomic_DNA"/>
</dbReference>
<dbReference type="Proteomes" id="UP000613580">
    <property type="component" value="Unassembled WGS sequence"/>
</dbReference>
<evidence type="ECO:0000313" key="2">
    <source>
        <dbReference type="Proteomes" id="UP000613580"/>
    </source>
</evidence>
<keyword evidence="2" id="KW-1185">Reference proteome</keyword>
<comment type="caution">
    <text evidence="1">The sequence shown here is derived from an EMBL/GenBank/DDBJ whole genome shotgun (WGS) entry which is preliminary data.</text>
</comment>
<accession>A0A8H6S8B9</accession>
<evidence type="ECO:0008006" key="3">
    <source>
        <dbReference type="Google" id="ProtNLM"/>
    </source>
</evidence>
<evidence type="ECO:0000313" key="1">
    <source>
        <dbReference type="EMBL" id="KAF7294262.1"/>
    </source>
</evidence>
<dbReference type="Gene3D" id="1.20.1280.50">
    <property type="match status" value="1"/>
</dbReference>
<proteinExistence type="predicted"/>
<protein>
    <recommendedName>
        <fullName evidence="3">F-box domain-containing protein</fullName>
    </recommendedName>
</protein>
<sequence>MTGISSLRREISELEDAVSQQTALIFNMNRKLQSLQHELRKTATYPVCDLPPEILSEIFLYGLPPTLIPTEAIDPFDPERPSAPLLFLQICRAWRRAALATPELWKSLAICMDETPDRRSSHMLDIFAERARALPLNLALWAMQGSDRGGSQADEDAFSHCLERNAHRIGSLALELCENEAEVFNREQLDFPNLRHLNINLEHGSGHWSENNQPLRCFRNTPLLTSLILHIFLTYPRFLDLPWTQLTKLETRGMPLDASLEAVRLCPNLTDLTLSIDWMPTWTESFGPPLTHLFIQRLRLTEHPEAPEFDDEDEVFALSCFTLPALETLEIWPTHRMGEEVFTDFIGRSSPPLRNLSFKTAQGYALPEWLSMYPLIGLKITSLEIEHPPRAFCKLFFDTLASNIDLLLALESLSMSCDEDNAHYGLEYFMERAGHAITVRRQQQHSGTPWPLRSLRLVSSGRWGLRFDLSPNIKAIRVLQGLKQAGIEVYAGTARQRVV</sequence>
<name>A0A8H6S8B9_MYCCL</name>
<reference evidence="1" key="1">
    <citation type="submission" date="2020-05" db="EMBL/GenBank/DDBJ databases">
        <title>Mycena genomes resolve the evolution of fungal bioluminescence.</title>
        <authorList>
            <person name="Tsai I.J."/>
        </authorList>
    </citation>
    <scope>NUCLEOTIDE SEQUENCE</scope>
    <source>
        <strain evidence="1">110903Hualien_Pintung</strain>
    </source>
</reference>